<dbReference type="EMBL" id="CAJVPT010000251">
    <property type="protein sequence ID" value="CAG8441396.1"/>
    <property type="molecule type" value="Genomic_DNA"/>
</dbReference>
<reference evidence="1" key="1">
    <citation type="submission" date="2021-06" db="EMBL/GenBank/DDBJ databases">
        <authorList>
            <person name="Kallberg Y."/>
            <person name="Tangrot J."/>
            <person name="Rosling A."/>
        </authorList>
    </citation>
    <scope>NUCLEOTIDE SEQUENCE</scope>
    <source>
        <strain evidence="1">CL356</strain>
    </source>
</reference>
<gene>
    <name evidence="1" type="ORF">ACOLOM_LOCUS252</name>
</gene>
<dbReference type="Proteomes" id="UP000789525">
    <property type="component" value="Unassembled WGS sequence"/>
</dbReference>
<evidence type="ECO:0000313" key="1">
    <source>
        <dbReference type="EMBL" id="CAG8441396.1"/>
    </source>
</evidence>
<protein>
    <submittedName>
        <fullName evidence="1">441_t:CDS:1</fullName>
    </submittedName>
</protein>
<accession>A0ACA9JXM8</accession>
<organism evidence="1 2">
    <name type="scientific">Acaulospora colombiana</name>
    <dbReference type="NCBI Taxonomy" id="27376"/>
    <lineage>
        <taxon>Eukaryota</taxon>
        <taxon>Fungi</taxon>
        <taxon>Fungi incertae sedis</taxon>
        <taxon>Mucoromycota</taxon>
        <taxon>Glomeromycotina</taxon>
        <taxon>Glomeromycetes</taxon>
        <taxon>Diversisporales</taxon>
        <taxon>Acaulosporaceae</taxon>
        <taxon>Acaulospora</taxon>
    </lineage>
</organism>
<keyword evidence="2" id="KW-1185">Reference proteome</keyword>
<proteinExistence type="predicted"/>
<sequence length="260" mass="29264">MREAVWLSVFGALTTVFVVLVVSFISVNEYSKNSQNQHDLYNIRDIPLALATFSFSYGGNGIYPHVEASMKYPRDWSKVLNLATLTVTIMYLLIGIPAYLTYGQTTLSPIYLNLPPGFAVNISILMITVHVLLALPIYQTAFALEIENYIGINVSNLGKVREFICRALFRSFTVLFTVYVAVTLPYFSDLMALLGSMGNGILISIMPIMFWIRLFGWSRLNGWKEKSWVIFTLTFAFLGAITGTLDALNALWKDINRDPL</sequence>
<comment type="caution">
    <text evidence="1">The sequence shown here is derived from an EMBL/GenBank/DDBJ whole genome shotgun (WGS) entry which is preliminary data.</text>
</comment>
<evidence type="ECO:0000313" key="2">
    <source>
        <dbReference type="Proteomes" id="UP000789525"/>
    </source>
</evidence>
<name>A0ACA9JXM8_9GLOM</name>